<dbReference type="EMBL" id="CVRI01000074">
    <property type="protein sequence ID" value="CRL08010.1"/>
    <property type="molecule type" value="Genomic_DNA"/>
</dbReference>
<proteinExistence type="predicted"/>
<dbReference type="OrthoDB" id="10678298at2759"/>
<gene>
    <name evidence="1" type="ORF">CLUMA_CG020946</name>
</gene>
<sequence>KFVLFKSRKGKKLRLCVIIHFTEVKYLPEVHQLNILKLPSKIKQKLRSDFMSALEMSCGMKVVTTDYEESFIQGSDSSDSFNIDLSPESYFYAQNLNMKRDDFKEKEGNFLESKDTFMAFKCHSRCFKSEKHQSKHNVDISSALGIFMTKKDVVDDSYIKKSL</sequence>
<protein>
    <submittedName>
        <fullName evidence="1">CLUMA_CG020946, isoform A</fullName>
    </submittedName>
</protein>
<evidence type="ECO:0000313" key="2">
    <source>
        <dbReference type="Proteomes" id="UP000183832"/>
    </source>
</evidence>
<dbReference type="AlphaFoldDB" id="A0A1J1J7R9"/>
<feature type="non-terminal residue" evidence="1">
    <location>
        <position position="163"/>
    </location>
</feature>
<evidence type="ECO:0000313" key="1">
    <source>
        <dbReference type="EMBL" id="CRL08010.1"/>
    </source>
</evidence>
<name>A0A1J1J7R9_9DIPT</name>
<dbReference type="Proteomes" id="UP000183832">
    <property type="component" value="Unassembled WGS sequence"/>
</dbReference>
<keyword evidence="2" id="KW-1185">Reference proteome</keyword>
<feature type="non-terminal residue" evidence="1">
    <location>
        <position position="1"/>
    </location>
</feature>
<reference evidence="1 2" key="1">
    <citation type="submission" date="2015-04" db="EMBL/GenBank/DDBJ databases">
        <authorList>
            <person name="Syromyatnikov M.Y."/>
            <person name="Popov V.N."/>
        </authorList>
    </citation>
    <scope>NUCLEOTIDE SEQUENCE [LARGE SCALE GENOMIC DNA]</scope>
</reference>
<accession>A0A1J1J7R9</accession>
<organism evidence="1 2">
    <name type="scientific">Clunio marinus</name>
    <dbReference type="NCBI Taxonomy" id="568069"/>
    <lineage>
        <taxon>Eukaryota</taxon>
        <taxon>Metazoa</taxon>
        <taxon>Ecdysozoa</taxon>
        <taxon>Arthropoda</taxon>
        <taxon>Hexapoda</taxon>
        <taxon>Insecta</taxon>
        <taxon>Pterygota</taxon>
        <taxon>Neoptera</taxon>
        <taxon>Endopterygota</taxon>
        <taxon>Diptera</taxon>
        <taxon>Nematocera</taxon>
        <taxon>Chironomoidea</taxon>
        <taxon>Chironomidae</taxon>
        <taxon>Clunio</taxon>
    </lineage>
</organism>